<name>A0A9D4MPV1_DREPO</name>
<dbReference type="PANTHER" id="PTHR31513:SF2">
    <property type="entry name" value="MRAZ"/>
    <property type="match status" value="1"/>
</dbReference>
<evidence type="ECO:0000313" key="2">
    <source>
        <dbReference type="EMBL" id="KAH3880030.1"/>
    </source>
</evidence>
<protein>
    <submittedName>
        <fullName evidence="2">Uncharacterized protein</fullName>
    </submittedName>
</protein>
<feature type="region of interest" description="Disordered" evidence="1">
    <location>
        <begin position="454"/>
        <end position="474"/>
    </location>
</feature>
<gene>
    <name evidence="2" type="ORF">DPMN_003942</name>
</gene>
<reference evidence="2" key="1">
    <citation type="journal article" date="2019" name="bioRxiv">
        <title>The Genome of the Zebra Mussel, Dreissena polymorpha: A Resource for Invasive Species Research.</title>
        <authorList>
            <person name="McCartney M.A."/>
            <person name="Auch B."/>
            <person name="Kono T."/>
            <person name="Mallez S."/>
            <person name="Zhang Y."/>
            <person name="Obille A."/>
            <person name="Becker A."/>
            <person name="Abrahante J.E."/>
            <person name="Garbe J."/>
            <person name="Badalamenti J.P."/>
            <person name="Herman A."/>
            <person name="Mangelson H."/>
            <person name="Liachko I."/>
            <person name="Sullivan S."/>
            <person name="Sone E.D."/>
            <person name="Koren S."/>
            <person name="Silverstein K.A.T."/>
            <person name="Beckman K.B."/>
            <person name="Gohl D.M."/>
        </authorList>
    </citation>
    <scope>NUCLEOTIDE SEQUENCE</scope>
    <source>
        <strain evidence="2">Duluth1</strain>
        <tissue evidence="2">Whole animal</tissue>
    </source>
</reference>
<dbReference type="AlphaFoldDB" id="A0A9D4MPV1"/>
<dbReference type="PANTHER" id="PTHR31513">
    <property type="entry name" value="EPHRIN TYPE-B RECEPTOR"/>
    <property type="match status" value="1"/>
</dbReference>
<evidence type="ECO:0000313" key="3">
    <source>
        <dbReference type="Proteomes" id="UP000828390"/>
    </source>
</evidence>
<organism evidence="2 3">
    <name type="scientific">Dreissena polymorpha</name>
    <name type="common">Zebra mussel</name>
    <name type="synonym">Mytilus polymorpha</name>
    <dbReference type="NCBI Taxonomy" id="45954"/>
    <lineage>
        <taxon>Eukaryota</taxon>
        <taxon>Metazoa</taxon>
        <taxon>Spiralia</taxon>
        <taxon>Lophotrochozoa</taxon>
        <taxon>Mollusca</taxon>
        <taxon>Bivalvia</taxon>
        <taxon>Autobranchia</taxon>
        <taxon>Heteroconchia</taxon>
        <taxon>Euheterodonta</taxon>
        <taxon>Imparidentia</taxon>
        <taxon>Neoheterodontei</taxon>
        <taxon>Myida</taxon>
        <taxon>Dreissenoidea</taxon>
        <taxon>Dreissenidae</taxon>
        <taxon>Dreissena</taxon>
    </lineage>
</organism>
<keyword evidence="3" id="KW-1185">Reference proteome</keyword>
<accession>A0A9D4MPV1</accession>
<dbReference type="Proteomes" id="UP000828390">
    <property type="component" value="Unassembled WGS sequence"/>
</dbReference>
<dbReference type="EMBL" id="JAIWYP010000001">
    <property type="protein sequence ID" value="KAH3880030.1"/>
    <property type="molecule type" value="Genomic_DNA"/>
</dbReference>
<proteinExistence type="predicted"/>
<comment type="caution">
    <text evidence="2">The sequence shown here is derived from an EMBL/GenBank/DDBJ whole genome shotgun (WGS) entry which is preliminary data.</text>
</comment>
<evidence type="ECO:0000256" key="1">
    <source>
        <dbReference type="SAM" id="MobiDB-lite"/>
    </source>
</evidence>
<sequence length="735" mass="74466">MSNTFQISYEATVTFNRSELTIQSATFQMDSLSKLILSANKKMLKLTGTNIVIQDDAVIDVSGGGDLNSGTGAATGSMGASYGGVGGMNSSSLTYGNAVTLEYVTGSGSVDARGGGYIKIEASGTVEIDGNLLANAQNSTAAGGASGGTIGISCATLQGHGTLSVNGGNTSMTGAGGGGGGRISIQCTTMSAYLGDTLAYGGASSSSPGAAGTIYKEYQQSGGAQFKTLTVDNNGQKTDSFTYCNGLQSVTDLIVQRSGQVIFKGDNNNVYVVSKLEGDFTGTLKITNGQSFEIATNYGTLSPYALMCKIVIAEGGQGTLPSKLLLTDPDTSSSDWYNLEVYGTVIAMREMTVSSGGKALIHSKSNSGLDRSSVKPAGNLSLNSIDVTTDGLLEISMDSTDLFTLTMIKRLNVKYGGIIKARHLLVNAPDIEVAYGGTLSLNGGNLNSGSAVGASGTSGAGGSHGGKGGDSANNMTNARMFVGPFSEATQLGSAGGNGGTQSGALGGGYLNLQVSNLLTVEGTVSADGDSANGTAGGGSGGSINVDVTKDMSGSGIISVKGGNSNAGGGGGGGRIRVNVNGDFHFQGSYTLCGGSATSGQAGGSGTSFEHVQQANVPGKVFNLYFDNSCTNGTKEGLAYIDVASSTLYTLKNLQIGDKTRVMLYTPQLHFKAEILTCGTGSTIIVEDNTIFSPNFELAYSAITCSFDLKPSGELRLPKSVELKGASSSLEGKLCC</sequence>
<feature type="compositionally biased region" description="Gly residues" evidence="1">
    <location>
        <begin position="456"/>
        <end position="469"/>
    </location>
</feature>
<reference evidence="2" key="2">
    <citation type="submission" date="2020-11" db="EMBL/GenBank/DDBJ databases">
        <authorList>
            <person name="McCartney M.A."/>
            <person name="Auch B."/>
            <person name="Kono T."/>
            <person name="Mallez S."/>
            <person name="Becker A."/>
            <person name="Gohl D.M."/>
            <person name="Silverstein K.A.T."/>
            <person name="Koren S."/>
            <person name="Bechman K.B."/>
            <person name="Herman A."/>
            <person name="Abrahante J.E."/>
            <person name="Garbe J."/>
        </authorList>
    </citation>
    <scope>NUCLEOTIDE SEQUENCE</scope>
    <source>
        <strain evidence="2">Duluth1</strain>
        <tissue evidence="2">Whole animal</tissue>
    </source>
</reference>